<evidence type="ECO:0000313" key="3">
    <source>
        <dbReference type="Proteomes" id="UP001140502"/>
    </source>
</evidence>
<evidence type="ECO:0000256" key="1">
    <source>
        <dbReference type="SAM" id="MobiDB-lite"/>
    </source>
</evidence>
<comment type="caution">
    <text evidence="2">The sequence shown here is derived from an EMBL/GenBank/DDBJ whole genome shotgun (WGS) entry which is preliminary data.</text>
</comment>
<feature type="compositionally biased region" description="Basic and acidic residues" evidence="1">
    <location>
        <begin position="18"/>
        <end position="30"/>
    </location>
</feature>
<dbReference type="OrthoDB" id="5062305at2759"/>
<sequence length="166" mass="18832">MDGEIVSEAKEQASGLETPKRAFHLDDQERQPTPSIVHSPCAQELDEDDGPGEVDVMKSTSDEFAHIRWYVRPKRYEQYADPSSPCSIPETPPPSDSIALETVVRKEEEGEGSDVGERVVACKHRRTKRKRVEPILSSEEDESTTSEDITKRFTWETANRSFRILL</sequence>
<dbReference type="AlphaFoldDB" id="A0A9W9BTK9"/>
<evidence type="ECO:0000313" key="2">
    <source>
        <dbReference type="EMBL" id="KAJ4327770.1"/>
    </source>
</evidence>
<gene>
    <name evidence="2" type="ORF">N0V84_001732</name>
</gene>
<dbReference type="EMBL" id="JAPEUR010000019">
    <property type="protein sequence ID" value="KAJ4327770.1"/>
    <property type="molecule type" value="Genomic_DNA"/>
</dbReference>
<keyword evidence="3" id="KW-1185">Reference proteome</keyword>
<accession>A0A9W9BTK9</accession>
<feature type="compositionally biased region" description="Basic residues" evidence="1">
    <location>
        <begin position="121"/>
        <end position="131"/>
    </location>
</feature>
<reference evidence="2" key="1">
    <citation type="submission" date="2022-10" db="EMBL/GenBank/DDBJ databases">
        <title>Tapping the CABI collections for fungal endophytes: first genome assemblies for Collariella, Neodidymelliopsis, Ascochyta clinopodiicola, Didymella pomorum, Didymosphaeria variabile, Neocosmospora piperis and Neocucurbitaria cava.</title>
        <authorList>
            <person name="Hill R."/>
        </authorList>
    </citation>
    <scope>NUCLEOTIDE SEQUENCE</scope>
    <source>
        <strain evidence="2">IMI 366586</strain>
    </source>
</reference>
<feature type="region of interest" description="Disordered" evidence="1">
    <location>
        <begin position="104"/>
        <end position="150"/>
    </location>
</feature>
<name>A0A9W9BTK9_9HYPO</name>
<organism evidence="2 3">
    <name type="scientific">Fusarium piperis</name>
    <dbReference type="NCBI Taxonomy" id="1435070"/>
    <lineage>
        <taxon>Eukaryota</taxon>
        <taxon>Fungi</taxon>
        <taxon>Dikarya</taxon>
        <taxon>Ascomycota</taxon>
        <taxon>Pezizomycotina</taxon>
        <taxon>Sordariomycetes</taxon>
        <taxon>Hypocreomycetidae</taxon>
        <taxon>Hypocreales</taxon>
        <taxon>Nectriaceae</taxon>
        <taxon>Fusarium</taxon>
        <taxon>Fusarium solani species complex</taxon>
    </lineage>
</organism>
<proteinExistence type="predicted"/>
<protein>
    <submittedName>
        <fullName evidence="2">Uncharacterized protein</fullName>
    </submittedName>
</protein>
<dbReference type="Proteomes" id="UP001140502">
    <property type="component" value="Unassembled WGS sequence"/>
</dbReference>
<feature type="region of interest" description="Disordered" evidence="1">
    <location>
        <begin position="1"/>
        <end position="59"/>
    </location>
</feature>